<protein>
    <recommendedName>
        <fullName evidence="4">MotA/TolQ/ExbB proton channel family protein</fullName>
    </recommendedName>
</protein>
<dbReference type="AlphaFoldDB" id="A0A1H2JL35"/>
<reference evidence="3" key="1">
    <citation type="submission" date="2016-10" db="EMBL/GenBank/DDBJ databases">
        <authorList>
            <person name="Varghese N."/>
            <person name="Submissions S."/>
        </authorList>
    </citation>
    <scope>NUCLEOTIDE SEQUENCE [LARGE SCALE GENOMIC DNA]</scope>
    <source>
        <strain evidence="3">DSM 3384</strain>
    </source>
</reference>
<name>A0A1H2JL35_9BACT</name>
<keyword evidence="1" id="KW-0472">Membrane</keyword>
<sequence length="189" mass="21026">MDFIKWFLENFGVFFGMVFLGYLFLIIRRIVVLYDYLRHVPNNEIQALSFLGSLFDRLEQTEREKKEVVPFVVDAIWAEIDCRIMVHFQAISGYISTLILIGFAGTIFGSIGAFNEMFQGLATGKAASLVFAASWNKGLSTALYTSLGAAGIGGVVLTLIGSRFLLTRAKRFEAMVSLKICRILGGDRS</sequence>
<keyword evidence="1" id="KW-1133">Transmembrane helix</keyword>
<proteinExistence type="predicted"/>
<gene>
    <name evidence="2" type="ORF">SAMN04487931_11361</name>
</gene>
<evidence type="ECO:0000256" key="1">
    <source>
        <dbReference type="SAM" id="Phobius"/>
    </source>
</evidence>
<evidence type="ECO:0008006" key="4">
    <source>
        <dbReference type="Google" id="ProtNLM"/>
    </source>
</evidence>
<feature type="transmembrane region" description="Helical" evidence="1">
    <location>
        <begin position="143"/>
        <end position="166"/>
    </location>
</feature>
<accession>A0A1H2JL35</accession>
<dbReference type="EMBL" id="FNLL01000013">
    <property type="protein sequence ID" value="SDU57052.1"/>
    <property type="molecule type" value="Genomic_DNA"/>
</dbReference>
<dbReference type="Proteomes" id="UP000199608">
    <property type="component" value="Unassembled WGS sequence"/>
</dbReference>
<dbReference type="RefSeq" id="WP_092237340.1">
    <property type="nucleotide sequence ID" value="NZ_FNLL01000013.1"/>
</dbReference>
<organism evidence="2 3">
    <name type="scientific">Desulfobacula phenolica</name>
    <dbReference type="NCBI Taxonomy" id="90732"/>
    <lineage>
        <taxon>Bacteria</taxon>
        <taxon>Pseudomonadati</taxon>
        <taxon>Thermodesulfobacteriota</taxon>
        <taxon>Desulfobacteria</taxon>
        <taxon>Desulfobacterales</taxon>
        <taxon>Desulfobacteraceae</taxon>
        <taxon>Desulfobacula</taxon>
    </lineage>
</organism>
<feature type="transmembrane region" description="Helical" evidence="1">
    <location>
        <begin position="93"/>
        <end position="114"/>
    </location>
</feature>
<feature type="transmembrane region" description="Helical" evidence="1">
    <location>
        <begin position="6"/>
        <end position="27"/>
    </location>
</feature>
<evidence type="ECO:0000313" key="3">
    <source>
        <dbReference type="Proteomes" id="UP000199608"/>
    </source>
</evidence>
<keyword evidence="3" id="KW-1185">Reference proteome</keyword>
<keyword evidence="1" id="KW-0812">Transmembrane</keyword>
<evidence type="ECO:0000313" key="2">
    <source>
        <dbReference type="EMBL" id="SDU57052.1"/>
    </source>
</evidence>